<comment type="subcellular location">
    <subcellularLocation>
        <location evidence="1">Golgi apparatus</location>
    </subcellularLocation>
</comment>
<name>A0AAE9WFY6_9SCHI</name>
<dbReference type="KEGG" id="som:SOMG_04762"/>
<feature type="domain" description="TRAPPC10/Trs130 C-terminal" evidence="4">
    <location>
        <begin position="1026"/>
        <end position="1117"/>
    </location>
</feature>
<keyword evidence="2" id="KW-0813">Transport</keyword>
<dbReference type="PANTHER" id="PTHR13251">
    <property type="entry name" value="EPILEPSY HOLOPROSENCEPHALY CANDIDATE 1/TMEM1"/>
    <property type="match status" value="1"/>
</dbReference>
<proteinExistence type="predicted"/>
<evidence type="ECO:0000256" key="1">
    <source>
        <dbReference type="ARBA" id="ARBA00004555"/>
    </source>
</evidence>
<keyword evidence="7" id="KW-1185">Reference proteome</keyword>
<sequence>MVKTKPSVQYYDPFGVWSTIATDVKSKIPLRNLQWVESFQYKKHFITSLELEFVPWVEHYTSLDNSKDATLLKTPLVNMLILPEEDSDTYKMQHRPLALDWSKKVSQNDSQSWMILLVARSQGVKRSSGPLGRSHSRSSSYFVAKSTIDRLRNDFNTANTNRCTRLDYVRFGTPDAECWNTFLGCLQKSVLDALNYRFLQLSEQAKFINLQDTSIFSDFLVYFLQKERLGASYLELSLYNESVEQFGEMFGTFNEILRTVDGKPDMVKYFGEGSDVVPAPLELNAKALLFDSTSANLQQLLSSEKFSFFHIGFYLFSKLIQLNLQIKNYDRSYSLLQQSFQFLNYHFFDQFVNKNPLLFLRFKYDSCNYLKSLINQNAKDNDVKVPTSNARLALFTRSILLKMAYLKNLLHENTLLLWHEEGSLPKLERDDDIHKEFQGIEEIDSLESFLKKYLQLSEEALHIFGQRKNRLSFSNTASEAAVVLYMLGNYDKAYEMLQTSSLPLFWKSDAFKEKWIQFYIDILMKVDKAHEAIEFLVNMLKEYKNPDCFKAAGEIVDRIPPTTDLTLDDFFCVSLSNLTNVSEETALELKVKITSSIFSLDMLESVMCTLISNSRPFKLKFRLKSIEKDSTIILSCNDILPGSYSVSEMIIKPKGMPVLFKKDTFDPQQEISVFQPSLSGRHLSTVQASVPQRYVNDRFQSVFRICFGEQFEENQKVGLTFESNNKEEHNRTSQCFLDEYSDCTLSIHNEVAYLENIKRLGKVVLHFPLRNDDDENNDLNIKLTYKTQDEKLINFYLPVLKKKIDFAEVSCELDENEQDFQTFFLRLKPKEPILFFGWRIKTTNLDSQETDDCAIPYKLTILDIIDCFKKIPSKGWKRKQHIVTVDCLRITDLLFEYLYNECERYLSRMNINVITNWIESICRKTNDTIVWSNGQISLPELISMPETKQTKLLLKSNQIFLEEFSCLLKRLKAPLTVKDVLSTLQLPHRTKETACFVTPMNCLHTLGPITIQNKKDIVQVDCVWKLPTNISLNIPTKVELEFTVAHVPSSTDADCEKHRFELMYEVSTFTNSILFAGPIRKKISLKGMGATIRETFTVIFLTAGRLLLPDIHVHSKDDNILTVKNPKYAVVGRSP</sequence>
<evidence type="ECO:0000259" key="5">
    <source>
        <dbReference type="Pfam" id="PF23036"/>
    </source>
</evidence>
<gene>
    <name evidence="6" type="primary">trs130</name>
    <name evidence="6" type="ORF">SOMG_04762</name>
</gene>
<dbReference type="RefSeq" id="XP_056039192.1">
    <property type="nucleotide sequence ID" value="XM_056183540.1"/>
</dbReference>
<protein>
    <submittedName>
        <fullName evidence="6">TRAPP II complex subunit Trs130</fullName>
    </submittedName>
</protein>
<dbReference type="InterPro" id="IPR045126">
    <property type="entry name" value="TRAPPC10/Trs130"/>
</dbReference>
<dbReference type="GO" id="GO:0005829">
    <property type="term" value="C:cytosol"/>
    <property type="evidence" value="ECO:0007669"/>
    <property type="project" value="GOC"/>
</dbReference>
<dbReference type="Pfam" id="PF23036">
    <property type="entry name" value="TRAPPC10_1st"/>
    <property type="match status" value="1"/>
</dbReference>
<dbReference type="GO" id="GO:0006891">
    <property type="term" value="P:intra-Golgi vesicle-mediated transport"/>
    <property type="evidence" value="ECO:0007669"/>
    <property type="project" value="TreeGrafter"/>
</dbReference>
<dbReference type="Proteomes" id="UP001212411">
    <property type="component" value="Chromosome 3"/>
</dbReference>
<evidence type="ECO:0000259" key="4">
    <source>
        <dbReference type="Pfam" id="PF12584"/>
    </source>
</evidence>
<organism evidence="6 7">
    <name type="scientific">Schizosaccharomyces osmophilus</name>
    <dbReference type="NCBI Taxonomy" id="2545709"/>
    <lineage>
        <taxon>Eukaryota</taxon>
        <taxon>Fungi</taxon>
        <taxon>Dikarya</taxon>
        <taxon>Ascomycota</taxon>
        <taxon>Taphrinomycotina</taxon>
        <taxon>Schizosaccharomycetes</taxon>
        <taxon>Schizosaccharomycetales</taxon>
        <taxon>Schizosaccharomycetaceae</taxon>
        <taxon>Schizosaccharomyces</taxon>
    </lineage>
</organism>
<evidence type="ECO:0000256" key="3">
    <source>
        <dbReference type="ARBA" id="ARBA00023034"/>
    </source>
</evidence>
<keyword evidence="3" id="KW-0333">Golgi apparatus</keyword>
<evidence type="ECO:0000256" key="2">
    <source>
        <dbReference type="ARBA" id="ARBA00022448"/>
    </source>
</evidence>
<dbReference type="GO" id="GO:0034498">
    <property type="term" value="P:early endosome to Golgi transport"/>
    <property type="evidence" value="ECO:0007669"/>
    <property type="project" value="TreeGrafter"/>
</dbReference>
<reference evidence="6 7" key="1">
    <citation type="journal article" date="2023" name="G3 (Bethesda)">
        <title>A high-quality reference genome for the fission yeast Schizosaccharomyces osmophilus.</title>
        <authorList>
            <person name="Jia G.S."/>
            <person name="Zhang W.C."/>
            <person name="Liang Y."/>
            <person name="Liu X.H."/>
            <person name="Rhind N."/>
            <person name="Pidoux A."/>
            <person name="Brysch-Herzberg M."/>
            <person name="Du L.L."/>
        </authorList>
    </citation>
    <scope>NUCLEOTIDE SEQUENCE [LARGE SCALE GENOMIC DNA]</scope>
    <source>
        <strain evidence="6 7">CBS 15793</strain>
    </source>
</reference>
<dbReference type="InterPro" id="IPR022233">
    <property type="entry name" value="TRAPPC10/Trs130_C"/>
</dbReference>
<feature type="domain" description="TRAPPC10/Trs130 N-terminal" evidence="5">
    <location>
        <begin position="2"/>
        <end position="327"/>
    </location>
</feature>
<dbReference type="Pfam" id="PF12584">
    <property type="entry name" value="TRAPPC10"/>
    <property type="match status" value="1"/>
</dbReference>
<dbReference type="GO" id="GO:1990071">
    <property type="term" value="C:TRAPPII protein complex"/>
    <property type="evidence" value="ECO:0007669"/>
    <property type="project" value="InterPro"/>
</dbReference>
<dbReference type="EMBL" id="CP115613">
    <property type="protein sequence ID" value="WBW74949.1"/>
    <property type="molecule type" value="Genomic_DNA"/>
</dbReference>
<dbReference type="InterPro" id="IPR056913">
    <property type="entry name" value="TRAPPC10/Trs130_N"/>
</dbReference>
<evidence type="ECO:0000313" key="7">
    <source>
        <dbReference type="Proteomes" id="UP001212411"/>
    </source>
</evidence>
<evidence type="ECO:0000313" key="6">
    <source>
        <dbReference type="EMBL" id="WBW74949.1"/>
    </source>
</evidence>
<dbReference type="AlphaFoldDB" id="A0AAE9WFY6"/>
<dbReference type="GeneID" id="80878229"/>
<accession>A0AAE9WFY6</accession>
<dbReference type="PANTHER" id="PTHR13251:SF3">
    <property type="entry name" value="TRAFFICKING PROTEIN PARTICLE COMPLEX SUBUNIT 10"/>
    <property type="match status" value="1"/>
</dbReference>